<dbReference type="Gene3D" id="1.10.10.650">
    <property type="entry name" value="RuvA domain 2-like"/>
    <property type="match status" value="1"/>
</dbReference>
<dbReference type="GO" id="GO:0005737">
    <property type="term" value="C:cytoplasm"/>
    <property type="evidence" value="ECO:0007669"/>
    <property type="project" value="UniProtKB-ARBA"/>
</dbReference>
<dbReference type="Gene3D" id="2.40.50.140">
    <property type="entry name" value="Nucleic acid-binding proteins"/>
    <property type="match status" value="1"/>
</dbReference>
<dbReference type="Proteomes" id="UP000214588">
    <property type="component" value="Unassembled WGS sequence"/>
</dbReference>
<gene>
    <name evidence="2" type="ORF">CDO51_12390</name>
</gene>
<dbReference type="Pfam" id="PF22706">
    <property type="entry name" value="Tex_central_region"/>
    <property type="match status" value="1"/>
</dbReference>
<evidence type="ECO:0000313" key="2">
    <source>
        <dbReference type="EMBL" id="OWZ82746.1"/>
    </source>
</evidence>
<evidence type="ECO:0000259" key="1">
    <source>
        <dbReference type="PROSITE" id="PS50126"/>
    </source>
</evidence>
<dbReference type="AlphaFoldDB" id="A0A226BUS5"/>
<dbReference type="EMBL" id="NIQC01000044">
    <property type="protein sequence ID" value="OWZ82746.1"/>
    <property type="molecule type" value="Genomic_DNA"/>
</dbReference>
<comment type="caution">
    <text evidence="2">The sequence shown here is derived from an EMBL/GenBank/DDBJ whole genome shotgun (WGS) entry which is preliminary data.</text>
</comment>
<dbReference type="GO" id="GO:0006412">
    <property type="term" value="P:translation"/>
    <property type="evidence" value="ECO:0007669"/>
    <property type="project" value="TreeGrafter"/>
</dbReference>
<dbReference type="InterPro" id="IPR023323">
    <property type="entry name" value="Tex-like_dom_sf"/>
</dbReference>
<dbReference type="RefSeq" id="WP_089024541.1">
    <property type="nucleotide sequence ID" value="NZ_NIQC01000044.1"/>
</dbReference>
<dbReference type="Gene3D" id="1.10.3500.10">
    <property type="entry name" value="Tex N-terminal region-like"/>
    <property type="match status" value="1"/>
</dbReference>
<dbReference type="Pfam" id="PF00575">
    <property type="entry name" value="S1"/>
    <property type="match status" value="1"/>
</dbReference>
<dbReference type="PANTHER" id="PTHR10724:SF10">
    <property type="entry name" value="S1 RNA-BINDING DOMAIN-CONTAINING PROTEIN 1"/>
    <property type="match status" value="1"/>
</dbReference>
<dbReference type="CDD" id="cd05685">
    <property type="entry name" value="S1_Tex"/>
    <property type="match status" value="1"/>
</dbReference>
<sequence length="724" mass="81562">MNETILKRVSTEQNFPEGKVSKVISLIKEEGNTVPFVARYRKNETGNLTEEDIRNIIDRYEYLTNLSNRKEEIIETLTKREKLTSELQKAINAAETLQELEEIYKPYKQKKKTRGMKAKEKGLEPLAKLFVQGTITTEEKAYIELEKYVDEEKGINSKEDALQGAKDIIAEQVSEKVENRNDAKGISVTNTLIETSVKDDSKDEKGVYKDYYEYQSNLNKLPLHRVMAVNRGEKEGVLKVNLISPEEKVVEKVVKREVHDLLGYSYEVVLEAIQDSVKRLIVPSIQRELRKTKTEQAEEQAIKVFSQNLERLLMQPPIKGKTILGVDPAYKSGCKLAVVDKTGEMLEVDVMYPTPPFNKKDKAREKVLKIIDNYSVDVIAIGNGTASRETEEFIAETIANVDRDVQYAIVSEDGASVYSASKLAKEEFPELDVQERSAISIARRVLDPLAELVKIDPKSMGVGQYQHDVSQTKLKETVQFVVEKVVNQVGVDVNTASVHLLRYISGLNKKSAQNMVDTRSKLGSFTTRKELKSVKGLGAKTFEQCAGFLRILDGENALDKTAIHPESYKVAQGVLDTLEEGIESLGSQELIDKVNKLIADKAKVRELSETLGTDYYTLEDILEAFKKPLYDPRDELDKPKLKKDVMQLDDLSEGMIMEGEVRNVVDFGAFVDLGLKEDGLIHISHLSEKYVKHPLEVVSVGDVVKVEVISVDKNRGRIGLKRID</sequence>
<protein>
    <submittedName>
        <fullName evidence="2">RNA-binding transcriptional accessory protein</fullName>
    </submittedName>
</protein>
<dbReference type="FunFam" id="2.40.50.140:FF:000051">
    <property type="entry name" value="RNA-binding transcriptional accessory protein"/>
    <property type="match status" value="1"/>
</dbReference>
<dbReference type="FunFam" id="1.10.150.310:FF:000001">
    <property type="entry name" value="RNA-binding transcriptional accessory protein"/>
    <property type="match status" value="1"/>
</dbReference>
<dbReference type="Pfam" id="PF12836">
    <property type="entry name" value="HHH_3"/>
    <property type="match status" value="1"/>
</dbReference>
<dbReference type="Pfam" id="PF17674">
    <property type="entry name" value="HHH_9"/>
    <property type="match status" value="1"/>
</dbReference>
<dbReference type="InterPro" id="IPR012340">
    <property type="entry name" value="NA-bd_OB-fold"/>
</dbReference>
<dbReference type="PANTHER" id="PTHR10724">
    <property type="entry name" value="30S RIBOSOMAL PROTEIN S1"/>
    <property type="match status" value="1"/>
</dbReference>
<dbReference type="OrthoDB" id="9804714at2"/>
<dbReference type="Gene3D" id="1.10.150.310">
    <property type="entry name" value="Tex RuvX-like domain-like"/>
    <property type="match status" value="1"/>
</dbReference>
<keyword evidence="3" id="KW-1185">Reference proteome</keyword>
<dbReference type="InterPro" id="IPR003029">
    <property type="entry name" value="S1_domain"/>
</dbReference>
<dbReference type="GO" id="GO:0003735">
    <property type="term" value="F:structural constituent of ribosome"/>
    <property type="evidence" value="ECO:0007669"/>
    <property type="project" value="TreeGrafter"/>
</dbReference>
<dbReference type="Pfam" id="PF09371">
    <property type="entry name" value="Tex_N"/>
    <property type="match status" value="1"/>
</dbReference>
<proteinExistence type="predicted"/>
<dbReference type="SUPFAM" id="SSF50249">
    <property type="entry name" value="Nucleic acid-binding proteins"/>
    <property type="match status" value="1"/>
</dbReference>
<dbReference type="InterPro" id="IPR012337">
    <property type="entry name" value="RNaseH-like_sf"/>
</dbReference>
<dbReference type="SUPFAM" id="SSF47781">
    <property type="entry name" value="RuvA domain 2-like"/>
    <property type="match status" value="2"/>
</dbReference>
<dbReference type="PROSITE" id="PS50126">
    <property type="entry name" value="S1"/>
    <property type="match status" value="1"/>
</dbReference>
<dbReference type="SUPFAM" id="SSF53098">
    <property type="entry name" value="Ribonuclease H-like"/>
    <property type="match status" value="1"/>
</dbReference>
<dbReference type="Gene3D" id="3.30.420.140">
    <property type="entry name" value="YqgF/RNase H-like domain"/>
    <property type="match status" value="1"/>
</dbReference>
<dbReference type="GO" id="GO:0003729">
    <property type="term" value="F:mRNA binding"/>
    <property type="evidence" value="ECO:0007669"/>
    <property type="project" value="TreeGrafter"/>
</dbReference>
<dbReference type="InterPro" id="IPR044146">
    <property type="entry name" value="S1_Tex"/>
</dbReference>
<dbReference type="SMART" id="SM00732">
    <property type="entry name" value="YqgFc"/>
    <property type="match status" value="1"/>
</dbReference>
<dbReference type="InterPro" id="IPR010994">
    <property type="entry name" value="RuvA_2-like"/>
</dbReference>
<dbReference type="SUPFAM" id="SSF158832">
    <property type="entry name" value="Tex N-terminal region-like"/>
    <property type="match status" value="1"/>
</dbReference>
<evidence type="ECO:0000313" key="3">
    <source>
        <dbReference type="Proteomes" id="UP000214588"/>
    </source>
</evidence>
<reference evidence="2 3" key="1">
    <citation type="submission" date="2017-06" db="EMBL/GenBank/DDBJ databases">
        <title>Draft Genome Sequence of Natranaerobius trueperi halophilic, alkalithermophilic bacteria from soda lakes.</title>
        <authorList>
            <person name="Zhao B."/>
        </authorList>
    </citation>
    <scope>NUCLEOTIDE SEQUENCE [LARGE SCALE GENOMIC DNA]</scope>
    <source>
        <strain evidence="2 3">DSM 18760</strain>
    </source>
</reference>
<dbReference type="SMART" id="SM00316">
    <property type="entry name" value="S1"/>
    <property type="match status" value="1"/>
</dbReference>
<dbReference type="FunFam" id="1.10.10.650:FF:000001">
    <property type="entry name" value="S1 RNA-binding domain 1"/>
    <property type="match status" value="1"/>
</dbReference>
<dbReference type="Pfam" id="PF16921">
    <property type="entry name" value="Tex_YqgF"/>
    <property type="match status" value="1"/>
</dbReference>
<dbReference type="InterPro" id="IPR037027">
    <property type="entry name" value="YqgF/RNaseH-like_dom_sf"/>
</dbReference>
<dbReference type="GO" id="GO:0006139">
    <property type="term" value="P:nucleobase-containing compound metabolic process"/>
    <property type="evidence" value="ECO:0007669"/>
    <property type="project" value="InterPro"/>
</dbReference>
<dbReference type="FunFam" id="3.30.420.140:FF:000001">
    <property type="entry name" value="RNA-binding transcriptional accessory protein"/>
    <property type="match status" value="1"/>
</dbReference>
<accession>A0A226BUS5</accession>
<feature type="domain" description="S1 motif" evidence="1">
    <location>
        <begin position="654"/>
        <end position="723"/>
    </location>
</feature>
<dbReference type="InterPro" id="IPR018974">
    <property type="entry name" value="Tex-like_N"/>
</dbReference>
<dbReference type="InterPro" id="IPR055179">
    <property type="entry name" value="Tex-like_central_region"/>
</dbReference>
<dbReference type="InterPro" id="IPR032639">
    <property type="entry name" value="Tex_YqgF"/>
</dbReference>
<dbReference type="InterPro" id="IPR041692">
    <property type="entry name" value="HHH_9"/>
</dbReference>
<dbReference type="InterPro" id="IPR006641">
    <property type="entry name" value="YqgF/RNaseH-like_dom"/>
</dbReference>
<dbReference type="InterPro" id="IPR050437">
    <property type="entry name" value="Ribos_protein_bS1-like"/>
</dbReference>
<organism evidence="2 3">
    <name type="scientific">Natranaerobius trueperi</name>
    <dbReference type="NCBI Taxonomy" id="759412"/>
    <lineage>
        <taxon>Bacteria</taxon>
        <taxon>Bacillati</taxon>
        <taxon>Bacillota</taxon>
        <taxon>Clostridia</taxon>
        <taxon>Natranaerobiales</taxon>
        <taxon>Natranaerobiaceae</taxon>
        <taxon>Natranaerobius</taxon>
    </lineage>
</organism>
<name>A0A226BUS5_9FIRM</name>
<dbReference type="InterPro" id="IPR023319">
    <property type="entry name" value="Tex-like_HTH_dom_sf"/>
</dbReference>